<comment type="caution">
    <text evidence="2">The sequence shown here is derived from an EMBL/GenBank/DDBJ whole genome shotgun (WGS) entry which is preliminary data.</text>
</comment>
<evidence type="ECO:0000313" key="3">
    <source>
        <dbReference type="Proteomes" id="UP000233750"/>
    </source>
</evidence>
<feature type="region of interest" description="Disordered" evidence="1">
    <location>
        <begin position="1"/>
        <end position="100"/>
    </location>
</feature>
<proteinExistence type="predicted"/>
<dbReference type="AlphaFoldDB" id="A0A2N3WDP0"/>
<feature type="compositionally biased region" description="Low complexity" evidence="1">
    <location>
        <begin position="8"/>
        <end position="23"/>
    </location>
</feature>
<evidence type="ECO:0000256" key="1">
    <source>
        <dbReference type="SAM" id="MobiDB-lite"/>
    </source>
</evidence>
<organism evidence="2 3">
    <name type="scientific">Amycolatopsis echigonensis</name>
    <dbReference type="NCBI Taxonomy" id="2576905"/>
    <lineage>
        <taxon>Bacteria</taxon>
        <taxon>Bacillati</taxon>
        <taxon>Actinomycetota</taxon>
        <taxon>Actinomycetes</taxon>
        <taxon>Pseudonocardiales</taxon>
        <taxon>Pseudonocardiaceae</taxon>
        <taxon>Amycolatopsis</taxon>
    </lineage>
</organism>
<feature type="region of interest" description="Disordered" evidence="1">
    <location>
        <begin position="113"/>
        <end position="252"/>
    </location>
</feature>
<gene>
    <name evidence="2" type="ORF">ATK30_2779</name>
</gene>
<name>A0A2N3WDP0_9PSEU</name>
<accession>A0A2N3WDP0</accession>
<feature type="compositionally biased region" description="Basic and acidic residues" evidence="1">
    <location>
        <begin position="77"/>
        <end position="87"/>
    </location>
</feature>
<dbReference type="Proteomes" id="UP000233750">
    <property type="component" value="Unassembled WGS sequence"/>
</dbReference>
<reference evidence="2 3" key="1">
    <citation type="submission" date="2017-12" db="EMBL/GenBank/DDBJ databases">
        <title>Sequencing the genomes of 1000 Actinobacteria strains.</title>
        <authorList>
            <person name="Klenk H.-P."/>
        </authorList>
    </citation>
    <scope>NUCLEOTIDE SEQUENCE [LARGE SCALE GENOMIC DNA]</scope>
    <source>
        <strain evidence="2 3">DSM 45165</strain>
    </source>
</reference>
<sequence>MPALPGRSRPSLSPILGGPSPRSAEACRGSPPQDGRSPALPGRSRPSPPQSRQAVPTTCRHPPRLPSATWSGTCREQASDLVHRPRDVSPCFVPRRSDAPNATLLRDFPELFPRRSLRHSAPSAVETSGPRPSYADRRIFSSHPSDARGRPEVHPAGNSPGSAFRPGRGGPAVPAPRPVLASVASDDSADPRAFRRRFRPGHPGPFRRTPASQPRRAQGGRPSPSTPRRQSGEIGPSRLAPWPRDRFRRTVG</sequence>
<feature type="compositionally biased region" description="Basic and acidic residues" evidence="1">
    <location>
        <begin position="134"/>
        <end position="153"/>
    </location>
</feature>
<dbReference type="EMBL" id="PJMY01000003">
    <property type="protein sequence ID" value="PKV91991.1"/>
    <property type="molecule type" value="Genomic_DNA"/>
</dbReference>
<protein>
    <submittedName>
        <fullName evidence="2">Uncharacterized protein</fullName>
    </submittedName>
</protein>
<keyword evidence="3" id="KW-1185">Reference proteome</keyword>
<evidence type="ECO:0000313" key="2">
    <source>
        <dbReference type="EMBL" id="PKV91991.1"/>
    </source>
</evidence>